<dbReference type="AlphaFoldDB" id="A0A072N6Q1"/>
<dbReference type="STRING" id="1137280.D777_00509"/>
<reference evidence="1 2" key="1">
    <citation type="submission" date="2012-12" db="EMBL/GenBank/DDBJ databases">
        <title>Genome assembly of Marinobacter sp. AK21.</title>
        <authorList>
            <person name="Khatri I."/>
            <person name="Kumar R."/>
            <person name="Vaidya B."/>
            <person name="Subramanian S."/>
            <person name="Pinnaka A."/>
        </authorList>
    </citation>
    <scope>NUCLEOTIDE SEQUENCE [LARGE SCALE GENOMIC DNA]</scope>
    <source>
        <strain evidence="1 2">AK21</strain>
    </source>
</reference>
<sequence>MDELELDDSDVSSVMKGSALYDGTRIRITLYPGAFGKRYTSLVIEGDALPWNSDLDCARSAWRSMDTEIRCSSGEWQEGQPVEDEKWWRLDKRGEQLVVWN</sequence>
<comment type="caution">
    <text evidence="1">The sequence shown here is derived from an EMBL/GenBank/DDBJ whole genome shotgun (WGS) entry which is preliminary data.</text>
</comment>
<protein>
    <submittedName>
        <fullName evidence="1">Uncharacterized protein</fullName>
    </submittedName>
</protein>
<keyword evidence="2" id="KW-1185">Reference proteome</keyword>
<evidence type="ECO:0000313" key="1">
    <source>
        <dbReference type="EMBL" id="KEF32947.1"/>
    </source>
</evidence>
<accession>A0A072N6Q1</accession>
<name>A0A072N6Q1_9GAMM</name>
<dbReference type="EMBL" id="ANIE01000002">
    <property type="protein sequence ID" value="KEF32947.1"/>
    <property type="molecule type" value="Genomic_DNA"/>
</dbReference>
<evidence type="ECO:0000313" key="2">
    <source>
        <dbReference type="Proteomes" id="UP000035057"/>
    </source>
</evidence>
<organism evidence="1 2">
    <name type="scientific">Marinobacter nitratireducens</name>
    <dbReference type="NCBI Taxonomy" id="1137280"/>
    <lineage>
        <taxon>Bacteria</taxon>
        <taxon>Pseudomonadati</taxon>
        <taxon>Pseudomonadota</taxon>
        <taxon>Gammaproteobacteria</taxon>
        <taxon>Pseudomonadales</taxon>
        <taxon>Marinobacteraceae</taxon>
        <taxon>Marinobacter</taxon>
    </lineage>
</organism>
<dbReference type="PATRIC" id="fig|1137280.3.peg.325"/>
<dbReference type="Proteomes" id="UP000035057">
    <property type="component" value="Unassembled WGS sequence"/>
</dbReference>
<gene>
    <name evidence="1" type="ORF">D777_00509</name>
</gene>
<proteinExistence type="predicted"/>